<dbReference type="Pfam" id="PF02447">
    <property type="entry name" value="GntP_permease"/>
    <property type="match status" value="1"/>
</dbReference>
<dbReference type="EMBL" id="JBIPKE010000020">
    <property type="protein sequence ID" value="MFH6985743.1"/>
    <property type="molecule type" value="Genomic_DNA"/>
</dbReference>
<gene>
    <name evidence="2" type="ORF">ACHKAR_19980</name>
</gene>
<feature type="transmembrane region" description="Helical" evidence="1">
    <location>
        <begin position="419"/>
        <end position="443"/>
    </location>
</feature>
<dbReference type="Proteomes" id="UP001610063">
    <property type="component" value="Unassembled WGS sequence"/>
</dbReference>
<feature type="transmembrane region" description="Helical" evidence="1">
    <location>
        <begin position="59"/>
        <end position="78"/>
    </location>
</feature>
<dbReference type="PANTHER" id="PTHR30354">
    <property type="entry name" value="GNT FAMILY GLUCONATE TRANSPORTER"/>
    <property type="match status" value="1"/>
</dbReference>
<name>A0ABW7NDN6_9BACT</name>
<feature type="transmembrane region" description="Helical" evidence="1">
    <location>
        <begin position="358"/>
        <end position="376"/>
    </location>
</feature>
<dbReference type="InterPro" id="IPR003474">
    <property type="entry name" value="Glcn_transporter"/>
</dbReference>
<evidence type="ECO:0000313" key="3">
    <source>
        <dbReference type="Proteomes" id="UP001610063"/>
    </source>
</evidence>
<feature type="transmembrane region" description="Helical" evidence="1">
    <location>
        <begin position="382"/>
        <end position="407"/>
    </location>
</feature>
<reference evidence="2 3" key="1">
    <citation type="journal article" date="2013" name="Int. J. Syst. Evol. Microbiol.">
        <title>Marinoscillum luteum sp. nov., isolated from marine sediment.</title>
        <authorList>
            <person name="Cha I.T."/>
            <person name="Park S.J."/>
            <person name="Kim S.J."/>
            <person name="Kim J.G."/>
            <person name="Jung M.Y."/>
            <person name="Shin K.S."/>
            <person name="Kwon K.K."/>
            <person name="Yang S.H."/>
            <person name="Seo Y.S."/>
            <person name="Rhee S.K."/>
        </authorList>
    </citation>
    <scope>NUCLEOTIDE SEQUENCE [LARGE SCALE GENOMIC DNA]</scope>
    <source>
        <strain evidence="2 3">KCTC 23939</strain>
    </source>
</reference>
<feature type="transmembrane region" description="Helical" evidence="1">
    <location>
        <begin position="172"/>
        <end position="193"/>
    </location>
</feature>
<dbReference type="RefSeq" id="WP_159581704.1">
    <property type="nucleotide sequence ID" value="NZ_JBIPKE010000020.1"/>
</dbReference>
<feature type="transmembrane region" description="Helical" evidence="1">
    <location>
        <begin position="227"/>
        <end position="244"/>
    </location>
</feature>
<feature type="transmembrane region" description="Helical" evidence="1">
    <location>
        <begin position="98"/>
        <end position="122"/>
    </location>
</feature>
<keyword evidence="1" id="KW-0472">Membrane</keyword>
<keyword evidence="3" id="KW-1185">Reference proteome</keyword>
<accession>A0ABW7NDN6</accession>
<evidence type="ECO:0000313" key="2">
    <source>
        <dbReference type="EMBL" id="MFH6985743.1"/>
    </source>
</evidence>
<keyword evidence="1" id="KW-1133">Transmembrane helix</keyword>
<dbReference type="PIRSF" id="PIRSF002746">
    <property type="entry name" value="Gluconate_transporter"/>
    <property type="match status" value="1"/>
</dbReference>
<proteinExistence type="predicted"/>
<dbReference type="PANTHER" id="PTHR30354:SF11">
    <property type="entry name" value="PERMEASE"/>
    <property type="match status" value="1"/>
</dbReference>
<feature type="transmembrane region" description="Helical" evidence="1">
    <location>
        <begin position="256"/>
        <end position="280"/>
    </location>
</feature>
<organism evidence="2 3">
    <name type="scientific">Marinoscillum luteum</name>
    <dbReference type="NCBI Taxonomy" id="861051"/>
    <lineage>
        <taxon>Bacteria</taxon>
        <taxon>Pseudomonadati</taxon>
        <taxon>Bacteroidota</taxon>
        <taxon>Cytophagia</taxon>
        <taxon>Cytophagales</taxon>
        <taxon>Reichenbachiellaceae</taxon>
        <taxon>Marinoscillum</taxon>
    </lineage>
</organism>
<feature type="transmembrane region" description="Helical" evidence="1">
    <location>
        <begin position="134"/>
        <end position="152"/>
    </location>
</feature>
<protein>
    <submittedName>
        <fullName evidence="2">GntP family permease</fullName>
    </submittedName>
</protein>
<feature type="transmembrane region" description="Helical" evidence="1">
    <location>
        <begin position="27"/>
        <end position="47"/>
    </location>
</feature>
<keyword evidence="1" id="KW-0812">Transmembrane</keyword>
<evidence type="ECO:0000256" key="1">
    <source>
        <dbReference type="SAM" id="Phobius"/>
    </source>
</evidence>
<comment type="caution">
    <text evidence="2">The sequence shown here is derived from an EMBL/GenBank/DDBJ whole genome shotgun (WGS) entry which is preliminary data.</text>
</comment>
<sequence>MLTIVLIILSILLIVISTSRFSLHPFLALLVACLFFGFCSGMAPETIIQTINIGFGETIGKIGIIIISGVIIGAFLEQSGGAYALASQVLRVVGQKRVHLAMGVIGYIVSIPVFADSGFIILSSLNRALAKEAGVSLAGTAIALSLGLTAAHTMVPPTPGPITAAGLVGADLGIVILIGLYTSIGALVVAIFFSKAYAGKVYIDPQPEQTREKIQQKISEAPSSIKSFLPILVPILLIVLRSIADYPTEPFGTGILVDFIFFLGNPVTALFIGVLLALLLPKKLDKDMLSTGGWVGDALKTGSVIILITGAGGAFGKMLQTSDIGEILGSFASDYRIGLWLPFMVAAGIKTAQGSSTVALTTTASIIAPLMLVLGMDTEIEKAMVVISIGAGSAVVSHANDSFFWVVTQMSGMNVSQGYRLQSVGTAVLGLSAMILLTLLSFFV</sequence>